<dbReference type="PANTHER" id="PTHR45138:SF9">
    <property type="entry name" value="DIGUANYLATE CYCLASE DGCM-RELATED"/>
    <property type="match status" value="1"/>
</dbReference>
<feature type="transmembrane region" description="Helical" evidence="3">
    <location>
        <begin position="62"/>
        <end position="81"/>
    </location>
</feature>
<protein>
    <recommendedName>
        <fullName evidence="1">diguanylate cyclase</fullName>
        <ecNumber evidence="1">2.7.7.65</ecNumber>
    </recommendedName>
</protein>
<dbReference type="NCBIfam" id="TIGR00254">
    <property type="entry name" value="GGDEF"/>
    <property type="match status" value="1"/>
</dbReference>
<comment type="catalytic activity">
    <reaction evidence="2">
        <text>2 GTP = 3',3'-c-di-GMP + 2 diphosphate</text>
        <dbReference type="Rhea" id="RHEA:24898"/>
        <dbReference type="ChEBI" id="CHEBI:33019"/>
        <dbReference type="ChEBI" id="CHEBI:37565"/>
        <dbReference type="ChEBI" id="CHEBI:58805"/>
        <dbReference type="EC" id="2.7.7.65"/>
    </reaction>
</comment>
<name>A0A0F5FQP3_9HYPH</name>
<dbReference type="AlphaFoldDB" id="A0A0F5FQP3"/>
<dbReference type="FunFam" id="3.30.70.270:FF:000001">
    <property type="entry name" value="Diguanylate cyclase domain protein"/>
    <property type="match status" value="1"/>
</dbReference>
<feature type="transmembrane region" description="Helical" evidence="3">
    <location>
        <begin position="151"/>
        <end position="171"/>
    </location>
</feature>
<dbReference type="GO" id="GO:0052621">
    <property type="term" value="F:diguanylate cyclase activity"/>
    <property type="evidence" value="ECO:0007669"/>
    <property type="project" value="UniProtKB-EC"/>
</dbReference>
<dbReference type="Gene3D" id="3.30.70.270">
    <property type="match status" value="1"/>
</dbReference>
<sequence>MLLDQTSLMLAIGFSGAALGVTLFIAWLSARSEQFLFRLAVGVVALVCGVAVFSGYREDYSVARHFLGFMFVLLGFCLAWNSARHFRTGSAPAGPTALIALLTIGTTAVPFALGLDGLGAIVANVLATGVLVATAIELWRARAEAPVPIRVTAALYCVGATSFFLCALALVMEGDMVLPGAPANWAEEINAIVAIFAMSGIGALSLALHQSRLARRHQSEAMTDPLTGLLNRRALFDRFGQEPLAGPIAVLLCDLDHFKSINDIHGHAAGDDVLRQFASTVRQLVGAQGVPARLGGEEFAVVLPGAGAPQAAVMGERIRATFAGCGLETLAGPVTCTVSIGVAVCEEPRDGFETLLGQADAALYAAKRDGRNRVAVRNLQLVA</sequence>
<dbReference type="RefSeq" id="WP_046109334.1">
    <property type="nucleotide sequence ID" value="NZ_JZEX01000123.1"/>
</dbReference>
<dbReference type="InterPro" id="IPR043128">
    <property type="entry name" value="Rev_trsase/Diguanyl_cyclase"/>
</dbReference>
<evidence type="ECO:0000256" key="3">
    <source>
        <dbReference type="SAM" id="Phobius"/>
    </source>
</evidence>
<proteinExistence type="predicted"/>
<dbReference type="PROSITE" id="PS50887">
    <property type="entry name" value="GGDEF"/>
    <property type="match status" value="1"/>
</dbReference>
<evidence type="ECO:0000259" key="4">
    <source>
        <dbReference type="PROSITE" id="PS50887"/>
    </source>
</evidence>
<feature type="transmembrane region" description="Helical" evidence="3">
    <location>
        <begin position="35"/>
        <end position="56"/>
    </location>
</feature>
<dbReference type="GO" id="GO:0043709">
    <property type="term" value="P:cell adhesion involved in single-species biofilm formation"/>
    <property type="evidence" value="ECO:0007669"/>
    <property type="project" value="TreeGrafter"/>
</dbReference>
<evidence type="ECO:0000313" key="6">
    <source>
        <dbReference type="Proteomes" id="UP000033632"/>
    </source>
</evidence>
<evidence type="ECO:0000256" key="2">
    <source>
        <dbReference type="ARBA" id="ARBA00034247"/>
    </source>
</evidence>
<dbReference type="PANTHER" id="PTHR45138">
    <property type="entry name" value="REGULATORY COMPONENTS OF SENSORY TRANSDUCTION SYSTEM"/>
    <property type="match status" value="1"/>
</dbReference>
<dbReference type="OrthoDB" id="9812260at2"/>
<keyword evidence="3" id="KW-0812">Transmembrane</keyword>
<gene>
    <name evidence="5" type="ORF">VE25_14400</name>
</gene>
<dbReference type="SUPFAM" id="SSF55073">
    <property type="entry name" value="Nucleotide cyclase"/>
    <property type="match status" value="1"/>
</dbReference>
<feature type="transmembrane region" description="Helical" evidence="3">
    <location>
        <begin position="93"/>
        <end position="113"/>
    </location>
</feature>
<dbReference type="CDD" id="cd01949">
    <property type="entry name" value="GGDEF"/>
    <property type="match status" value="1"/>
</dbReference>
<organism evidence="5 6">
    <name type="scientific">Devosia geojensis</name>
    <dbReference type="NCBI Taxonomy" id="443610"/>
    <lineage>
        <taxon>Bacteria</taxon>
        <taxon>Pseudomonadati</taxon>
        <taxon>Pseudomonadota</taxon>
        <taxon>Alphaproteobacteria</taxon>
        <taxon>Hyphomicrobiales</taxon>
        <taxon>Devosiaceae</taxon>
        <taxon>Devosia</taxon>
    </lineage>
</organism>
<evidence type="ECO:0000313" key="5">
    <source>
        <dbReference type="EMBL" id="KKB11133.1"/>
    </source>
</evidence>
<dbReference type="STRING" id="443610.VE25_14400"/>
<feature type="domain" description="GGDEF" evidence="4">
    <location>
        <begin position="246"/>
        <end position="379"/>
    </location>
</feature>
<dbReference type="EMBL" id="JZEX01000123">
    <property type="protein sequence ID" value="KKB11133.1"/>
    <property type="molecule type" value="Genomic_DNA"/>
</dbReference>
<comment type="caution">
    <text evidence="5">The sequence shown here is derived from an EMBL/GenBank/DDBJ whole genome shotgun (WGS) entry which is preliminary data.</text>
</comment>
<dbReference type="PATRIC" id="fig|443610.3.peg.1123"/>
<feature type="transmembrane region" description="Helical" evidence="3">
    <location>
        <begin position="191"/>
        <end position="208"/>
    </location>
</feature>
<keyword evidence="3" id="KW-0472">Membrane</keyword>
<feature type="transmembrane region" description="Helical" evidence="3">
    <location>
        <begin position="6"/>
        <end position="28"/>
    </location>
</feature>
<reference evidence="5 6" key="1">
    <citation type="submission" date="2015-03" db="EMBL/GenBank/DDBJ databases">
        <authorList>
            <person name="Hassan Y.I."/>
            <person name="Lepp D."/>
            <person name="Li X.-Z."/>
            <person name="Zhou T."/>
        </authorList>
    </citation>
    <scope>NUCLEOTIDE SEQUENCE [LARGE SCALE GENOMIC DNA]</scope>
    <source>
        <strain evidence="5 6">BD-c194</strain>
    </source>
</reference>
<dbReference type="Pfam" id="PF00990">
    <property type="entry name" value="GGDEF"/>
    <property type="match status" value="1"/>
</dbReference>
<dbReference type="InterPro" id="IPR029787">
    <property type="entry name" value="Nucleotide_cyclase"/>
</dbReference>
<dbReference type="GO" id="GO:0005886">
    <property type="term" value="C:plasma membrane"/>
    <property type="evidence" value="ECO:0007669"/>
    <property type="project" value="TreeGrafter"/>
</dbReference>
<dbReference type="SMART" id="SM00267">
    <property type="entry name" value="GGDEF"/>
    <property type="match status" value="1"/>
</dbReference>
<evidence type="ECO:0000256" key="1">
    <source>
        <dbReference type="ARBA" id="ARBA00012528"/>
    </source>
</evidence>
<accession>A0A0F5FQP3</accession>
<feature type="transmembrane region" description="Helical" evidence="3">
    <location>
        <begin position="119"/>
        <end position="139"/>
    </location>
</feature>
<dbReference type="GO" id="GO:1902201">
    <property type="term" value="P:negative regulation of bacterial-type flagellum-dependent cell motility"/>
    <property type="evidence" value="ECO:0007669"/>
    <property type="project" value="TreeGrafter"/>
</dbReference>
<keyword evidence="3" id="KW-1133">Transmembrane helix</keyword>
<keyword evidence="6" id="KW-1185">Reference proteome</keyword>
<dbReference type="InterPro" id="IPR050469">
    <property type="entry name" value="Diguanylate_Cyclase"/>
</dbReference>
<dbReference type="InterPro" id="IPR000160">
    <property type="entry name" value="GGDEF_dom"/>
</dbReference>
<dbReference type="Proteomes" id="UP000033632">
    <property type="component" value="Unassembled WGS sequence"/>
</dbReference>
<dbReference type="EC" id="2.7.7.65" evidence="1"/>